<comment type="caution">
    <text evidence="1">The sequence shown here is derived from an EMBL/GenBank/DDBJ whole genome shotgun (WGS) entry which is preliminary data.</text>
</comment>
<dbReference type="InterPro" id="IPR056114">
    <property type="entry name" value="DUF7697"/>
</dbReference>
<reference evidence="1 2" key="1">
    <citation type="journal article" date="2014" name="Int. J. Syst. Evol. Microbiol.">
        <title>Complete genome sequence of Corynebacterium casei LMG S-19264T (=DSM 44701T), isolated from a smear-ripened cheese.</title>
        <authorList>
            <consortium name="US DOE Joint Genome Institute (JGI-PGF)"/>
            <person name="Walter F."/>
            <person name="Albersmeier A."/>
            <person name="Kalinowski J."/>
            <person name="Ruckert C."/>
        </authorList>
    </citation>
    <scope>NUCLEOTIDE SEQUENCE [LARGE SCALE GENOMIC DNA]</scope>
    <source>
        <strain evidence="1 2">NBRC 111766</strain>
    </source>
</reference>
<dbReference type="Pfam" id="PF24752">
    <property type="entry name" value="DUF7697"/>
    <property type="match status" value="1"/>
</dbReference>
<keyword evidence="2" id="KW-1185">Reference proteome</keyword>
<proteinExistence type="predicted"/>
<dbReference type="EMBL" id="BSPP01000011">
    <property type="protein sequence ID" value="GLS88405.1"/>
    <property type="molecule type" value="Genomic_DNA"/>
</dbReference>
<organism evidence="1 2">
    <name type="scientific">Cypionkella aquatica</name>
    <dbReference type="NCBI Taxonomy" id="1756042"/>
    <lineage>
        <taxon>Bacteria</taxon>
        <taxon>Pseudomonadati</taxon>
        <taxon>Pseudomonadota</taxon>
        <taxon>Alphaproteobacteria</taxon>
        <taxon>Rhodobacterales</taxon>
        <taxon>Paracoccaceae</taxon>
        <taxon>Cypionkella</taxon>
    </lineage>
</organism>
<dbReference type="AlphaFoldDB" id="A0AA37U7Q8"/>
<protein>
    <submittedName>
        <fullName evidence="1">Uncharacterized protein</fullName>
    </submittedName>
</protein>
<accession>A0AA37U7Q8</accession>
<gene>
    <name evidence="1" type="ORF">GCM10010873_33790</name>
</gene>
<evidence type="ECO:0000313" key="2">
    <source>
        <dbReference type="Proteomes" id="UP001157355"/>
    </source>
</evidence>
<sequence>MVGRLGGQLRVIPGAVLGWDMGAAMAMANALGIDALIAAELLPEIEAVMVRKLNEQIGDGHG</sequence>
<evidence type="ECO:0000313" key="1">
    <source>
        <dbReference type="EMBL" id="GLS88405.1"/>
    </source>
</evidence>
<dbReference type="RefSeq" id="WP_284326567.1">
    <property type="nucleotide sequence ID" value="NZ_BSPP01000011.1"/>
</dbReference>
<name>A0AA37U7Q8_9RHOB</name>
<dbReference type="Proteomes" id="UP001157355">
    <property type="component" value="Unassembled WGS sequence"/>
</dbReference>